<keyword evidence="2" id="KW-1185">Reference proteome</keyword>
<name>A0A7U3UY64_9ACTN</name>
<sequence>MMPRPAQCDDDCDYDDTGRWQHHARCASRDPWAEDMAVTTAREDGYTWRPATVLHLPQRDRRAS</sequence>
<reference evidence="1 2" key="4">
    <citation type="journal article" date="2020" name="Sci. Rep.">
        <title>beta-carboline chemical signals induce reveromycin production through a LuxR family regulator in Streptomyces sp. SN-593.</title>
        <authorList>
            <person name="Panthee S."/>
            <person name="Kito N."/>
            <person name="Hayashi T."/>
            <person name="Shimizu T."/>
            <person name="Ishikawa J."/>
            <person name="Hamamoto H."/>
            <person name="Osada H."/>
            <person name="Takahashi S."/>
        </authorList>
    </citation>
    <scope>NUCLEOTIDE SEQUENCE [LARGE SCALE GENOMIC DNA]</scope>
    <source>
        <strain evidence="1 2">SN-593</strain>
    </source>
</reference>
<dbReference type="AlphaFoldDB" id="A0A7U3UY64"/>
<dbReference type="EMBL" id="AP018365">
    <property type="protein sequence ID" value="BBB01019.1"/>
    <property type="molecule type" value="Genomic_DNA"/>
</dbReference>
<gene>
    <name evidence="1" type="ORF">RVR_8251</name>
</gene>
<evidence type="ECO:0000313" key="1">
    <source>
        <dbReference type="EMBL" id="BBB01019.1"/>
    </source>
</evidence>
<dbReference type="KEGG" id="arev:RVR_8251"/>
<reference evidence="1 2" key="2">
    <citation type="journal article" date="2011" name="J. Antibiot.">
        <title>Furaquinocins I and J: novel polyketide isoprenoid hybrid compounds from Streptomyces reveromyceticus SN-593.</title>
        <authorList>
            <person name="Panthee S."/>
            <person name="Takahashi S."/>
            <person name="Takagi H."/>
            <person name="Nogawa T."/>
            <person name="Oowada E."/>
            <person name="Uramoto M."/>
            <person name="Osada H."/>
        </authorList>
    </citation>
    <scope>NUCLEOTIDE SEQUENCE [LARGE SCALE GENOMIC DNA]</scope>
    <source>
        <strain evidence="1 2">SN-593</strain>
    </source>
</reference>
<reference evidence="1 2" key="3">
    <citation type="journal article" date="2011" name="Nat. Chem. Biol.">
        <title>Reveromycin A biosynthesis uses RevG and RevJ for stereospecific spiroacetal formation.</title>
        <authorList>
            <person name="Takahashi S."/>
            <person name="Toyoda A."/>
            <person name="Sekiyama Y."/>
            <person name="Takagi H."/>
            <person name="Nogawa T."/>
            <person name="Uramoto M."/>
            <person name="Suzuki R."/>
            <person name="Koshino H."/>
            <person name="Kumano T."/>
            <person name="Panthee S."/>
            <person name="Dairi T."/>
            <person name="Ishikawa J."/>
            <person name="Ikeda H."/>
            <person name="Sakaki Y."/>
            <person name="Osada H."/>
        </authorList>
    </citation>
    <scope>NUCLEOTIDE SEQUENCE [LARGE SCALE GENOMIC DNA]</scope>
    <source>
        <strain evidence="1 2">SN-593</strain>
    </source>
</reference>
<dbReference type="Proteomes" id="UP000595703">
    <property type="component" value="Chromosome"/>
</dbReference>
<protein>
    <submittedName>
        <fullName evidence="1">Uncharacterized protein</fullName>
    </submittedName>
</protein>
<accession>A0A7U3UY64</accession>
<reference evidence="1 2" key="1">
    <citation type="journal article" date="2010" name="J. Bacteriol.">
        <title>Biochemical characterization of a novel indole prenyltransferase from Streptomyces sp. SN-593.</title>
        <authorList>
            <person name="Takahashi S."/>
            <person name="Takagi H."/>
            <person name="Toyoda A."/>
            <person name="Uramoto M."/>
            <person name="Nogawa T."/>
            <person name="Ueki M."/>
            <person name="Sakaki Y."/>
            <person name="Osada H."/>
        </authorList>
    </citation>
    <scope>NUCLEOTIDE SEQUENCE [LARGE SCALE GENOMIC DNA]</scope>
    <source>
        <strain evidence="1 2">SN-593</strain>
    </source>
</reference>
<organism evidence="1 2">
    <name type="scientific">Actinacidiphila reveromycinica</name>
    <dbReference type="NCBI Taxonomy" id="659352"/>
    <lineage>
        <taxon>Bacteria</taxon>
        <taxon>Bacillati</taxon>
        <taxon>Actinomycetota</taxon>
        <taxon>Actinomycetes</taxon>
        <taxon>Kitasatosporales</taxon>
        <taxon>Streptomycetaceae</taxon>
        <taxon>Actinacidiphila</taxon>
    </lineage>
</organism>
<proteinExistence type="predicted"/>
<evidence type="ECO:0000313" key="2">
    <source>
        <dbReference type="Proteomes" id="UP000595703"/>
    </source>
</evidence>